<keyword evidence="2" id="KW-0677">Repeat</keyword>
<evidence type="ECO:0000259" key="6">
    <source>
        <dbReference type="PROSITE" id="PS51865"/>
    </source>
</evidence>
<dbReference type="AlphaFoldDB" id="A0A836I7V9"/>
<gene>
    <name evidence="7" type="ORF">JKF63_02268</name>
</gene>
<evidence type="ECO:0000256" key="5">
    <source>
        <dbReference type="SAM" id="MobiDB-lite"/>
    </source>
</evidence>
<evidence type="ECO:0000256" key="4">
    <source>
        <dbReference type="ARBA" id="ARBA00023136"/>
    </source>
</evidence>
<dbReference type="Proteomes" id="UP000674318">
    <property type="component" value="Unassembled WGS sequence"/>
</dbReference>
<dbReference type="OrthoDB" id="3318at2759"/>
<feature type="compositionally biased region" description="Polar residues" evidence="5">
    <location>
        <begin position="420"/>
        <end position="431"/>
    </location>
</feature>
<feature type="compositionally biased region" description="Polar residues" evidence="5">
    <location>
        <begin position="499"/>
        <end position="509"/>
    </location>
</feature>
<protein>
    <recommendedName>
        <fullName evidence="6">PDZ GRASP-type domain-containing protein</fullName>
    </recommendedName>
</protein>
<keyword evidence="3" id="KW-0333">Golgi apparatus</keyword>
<dbReference type="GO" id="GO:0000139">
    <property type="term" value="C:Golgi membrane"/>
    <property type="evidence" value="ECO:0007669"/>
    <property type="project" value="UniProtKB-SubCell"/>
</dbReference>
<dbReference type="EMBL" id="JAFJZO010000033">
    <property type="protein sequence ID" value="KAG5495213.1"/>
    <property type="molecule type" value="Genomic_DNA"/>
</dbReference>
<proteinExistence type="predicted"/>
<feature type="region of interest" description="Disordered" evidence="5">
    <location>
        <begin position="1"/>
        <end position="22"/>
    </location>
</feature>
<name>A0A836I7V9_9TRYP</name>
<feature type="region of interest" description="Disordered" evidence="5">
    <location>
        <begin position="397"/>
        <end position="431"/>
    </location>
</feature>
<feature type="region of interest" description="Disordered" evidence="5">
    <location>
        <begin position="497"/>
        <end position="517"/>
    </location>
</feature>
<keyword evidence="8" id="KW-1185">Reference proteome</keyword>
<evidence type="ECO:0000256" key="1">
    <source>
        <dbReference type="ARBA" id="ARBA00004394"/>
    </source>
</evidence>
<feature type="compositionally biased region" description="Pro residues" evidence="5">
    <location>
        <begin position="372"/>
        <end position="383"/>
    </location>
</feature>
<comment type="caution">
    <text evidence="7">The sequence shown here is derived from an EMBL/GenBank/DDBJ whole genome shotgun (WGS) entry which is preliminary data.</text>
</comment>
<dbReference type="RefSeq" id="XP_067754465.1">
    <property type="nucleotide sequence ID" value="XM_067898308.1"/>
</dbReference>
<dbReference type="PANTHER" id="PTHR12893:SF0">
    <property type="entry name" value="GRASP65"/>
    <property type="match status" value="1"/>
</dbReference>
<dbReference type="GO" id="GO:0007030">
    <property type="term" value="P:Golgi organization"/>
    <property type="evidence" value="ECO:0007669"/>
    <property type="project" value="TreeGrafter"/>
</dbReference>
<feature type="region of interest" description="Disordered" evidence="5">
    <location>
        <begin position="368"/>
        <end position="387"/>
    </location>
</feature>
<sequence>MGQDNSCAEEGQPGKCATGSADRRSSISCASAPASGATVSLAGIEGFQVVRLLPYSPAHKAGLVPYFDIITALDHVLLNTEGKQALQFFKSYVANHRDTPVCFTMFNLYNRTYRDVYCIPSDEWGGVGLLGCSIEWSSAASCPERCLHIVDVLEGSPAACCRELKANRDYIVGMQMAQEPLVTVITLIKNQNDFYKRLESWHEEQRWMLERQQRFPSETIEVPHVLLLLVYNSENNTVKEVAVEMGTNPEAALGISVATGLLHIIPSVVTAGDSSAGASLPVMNKFVFLGPSAAMPIGASSSKEQALIGVHSTPPVGATLPPQERFKEPQDFLPQPPHSLPSEEVQEFGTVVPKTTNGMVHLQDSLVNLHPRPSPEQQQPPYPSAEAAPHAMLQPTSYSSVPLTQNGEARVPVPSAPASREQSSPLVSKVSTGDSALHCSTMAHEAAVVSDHQLGQHALRVEQPHDSLPPLSAPRPAPTPTSSVFSVNGYCAHGASPAPCTSGSLPQQPHSEDVPTFSVTRMPPPLQFPVFPRAAAARHTTV</sequence>
<keyword evidence="4" id="KW-0472">Membrane</keyword>
<dbReference type="InterPro" id="IPR007583">
    <property type="entry name" value="GRASP55_65"/>
</dbReference>
<evidence type="ECO:0000256" key="2">
    <source>
        <dbReference type="ARBA" id="ARBA00022737"/>
    </source>
</evidence>
<organism evidence="7 8">
    <name type="scientific">Porcisia hertigi</name>
    <dbReference type="NCBI Taxonomy" id="2761500"/>
    <lineage>
        <taxon>Eukaryota</taxon>
        <taxon>Discoba</taxon>
        <taxon>Euglenozoa</taxon>
        <taxon>Kinetoplastea</taxon>
        <taxon>Metakinetoplastina</taxon>
        <taxon>Trypanosomatida</taxon>
        <taxon>Trypanosomatidae</taxon>
        <taxon>Leishmaniinae</taxon>
        <taxon>Porcisia</taxon>
    </lineage>
</organism>
<evidence type="ECO:0000313" key="8">
    <source>
        <dbReference type="Proteomes" id="UP000674318"/>
    </source>
</evidence>
<dbReference type="GeneID" id="94288385"/>
<feature type="domain" description="PDZ GRASP-type" evidence="6">
    <location>
        <begin position="45"/>
        <end position="139"/>
    </location>
</feature>
<feature type="region of interest" description="Disordered" evidence="5">
    <location>
        <begin position="322"/>
        <end position="341"/>
    </location>
</feature>
<dbReference type="InterPro" id="IPR036034">
    <property type="entry name" value="PDZ_sf"/>
</dbReference>
<dbReference type="InterPro" id="IPR024958">
    <property type="entry name" value="GRASP_PDZ"/>
</dbReference>
<comment type="subcellular location">
    <subcellularLocation>
        <location evidence="1">Golgi apparatus membrane</location>
    </subcellularLocation>
</comment>
<accession>A0A836I7V9</accession>
<dbReference type="KEGG" id="phet:94288385"/>
<dbReference type="Pfam" id="PF04495">
    <property type="entry name" value="GRASP55_65"/>
    <property type="match status" value="1"/>
</dbReference>
<evidence type="ECO:0000256" key="3">
    <source>
        <dbReference type="ARBA" id="ARBA00023034"/>
    </source>
</evidence>
<dbReference type="PANTHER" id="PTHR12893">
    <property type="entry name" value="GOLGI REASSEMBLY STACKING PROTEIN GRASP"/>
    <property type="match status" value="1"/>
</dbReference>
<reference evidence="7 8" key="1">
    <citation type="submission" date="2021-02" db="EMBL/GenBank/DDBJ databases">
        <title>Porcisia hertigi Genome sequencing and assembly.</title>
        <authorList>
            <person name="Almutairi H."/>
            <person name="Gatherer D."/>
        </authorList>
    </citation>
    <scope>NUCLEOTIDE SEQUENCE [LARGE SCALE GENOMIC DNA]</scope>
    <source>
        <strain evidence="7 8">C119</strain>
    </source>
</reference>
<dbReference type="Gene3D" id="2.30.42.10">
    <property type="match status" value="2"/>
</dbReference>
<feature type="compositionally biased region" description="Polar residues" evidence="5">
    <location>
        <begin position="397"/>
        <end position="407"/>
    </location>
</feature>
<evidence type="ECO:0000313" key="7">
    <source>
        <dbReference type="EMBL" id="KAG5495213.1"/>
    </source>
</evidence>
<dbReference type="PROSITE" id="PS51865">
    <property type="entry name" value="PDZ_GRASP"/>
    <property type="match status" value="1"/>
</dbReference>